<feature type="transmembrane region" description="Helical" evidence="8">
    <location>
        <begin position="169"/>
        <end position="194"/>
    </location>
</feature>
<proteinExistence type="inferred from homology"/>
<dbReference type="GO" id="GO:0015297">
    <property type="term" value="F:antiporter activity"/>
    <property type="evidence" value="ECO:0007669"/>
    <property type="project" value="InterPro"/>
</dbReference>
<dbReference type="Pfam" id="PF01758">
    <property type="entry name" value="SBF"/>
    <property type="match status" value="1"/>
</dbReference>
<feature type="transmembrane region" description="Helical" evidence="8">
    <location>
        <begin position="294"/>
        <end position="317"/>
    </location>
</feature>
<name>A0A853FI86_9BURK</name>
<keyword evidence="3" id="KW-0813">Transport</keyword>
<evidence type="ECO:0000256" key="2">
    <source>
        <dbReference type="ARBA" id="ARBA00010110"/>
    </source>
</evidence>
<keyword evidence="10" id="KW-1185">Reference proteome</keyword>
<keyword evidence="6 8" id="KW-1133">Transmembrane helix</keyword>
<feature type="transmembrane region" description="Helical" evidence="8">
    <location>
        <begin position="38"/>
        <end position="57"/>
    </location>
</feature>
<dbReference type="EMBL" id="JACCEW010000004">
    <property type="protein sequence ID" value="NYT38141.1"/>
    <property type="molecule type" value="Genomic_DNA"/>
</dbReference>
<reference evidence="9 10" key="1">
    <citation type="submission" date="2020-07" db="EMBL/GenBank/DDBJ databases">
        <title>Taxonomic revisions and descriptions of new bacterial species based on genomic comparisons in the high-G+C-content subgroup of the family Alcaligenaceae.</title>
        <authorList>
            <person name="Szabo A."/>
            <person name="Felfoldi T."/>
        </authorList>
    </citation>
    <scope>NUCLEOTIDE SEQUENCE [LARGE SCALE GENOMIC DNA]</scope>
    <source>
        <strain evidence="9 10">DSM 25264</strain>
    </source>
</reference>
<keyword evidence="7 8" id="KW-0472">Membrane</keyword>
<evidence type="ECO:0000256" key="7">
    <source>
        <dbReference type="ARBA" id="ARBA00023136"/>
    </source>
</evidence>
<dbReference type="GO" id="GO:0015105">
    <property type="term" value="F:arsenite transmembrane transporter activity"/>
    <property type="evidence" value="ECO:0007669"/>
    <property type="project" value="TreeGrafter"/>
</dbReference>
<dbReference type="Gene3D" id="1.20.1530.20">
    <property type="match status" value="1"/>
</dbReference>
<organism evidence="9 10">
    <name type="scientific">Allopusillimonas soli</name>
    <dbReference type="NCBI Taxonomy" id="659016"/>
    <lineage>
        <taxon>Bacteria</taxon>
        <taxon>Pseudomonadati</taxon>
        <taxon>Pseudomonadota</taxon>
        <taxon>Betaproteobacteria</taxon>
        <taxon>Burkholderiales</taxon>
        <taxon>Alcaligenaceae</taxon>
        <taxon>Allopusillimonas</taxon>
    </lineage>
</organism>
<keyword evidence="4" id="KW-1003">Cell membrane</keyword>
<comment type="similarity">
    <text evidence="2">Belongs to the arsenical resistance-3 (ACR3) (TC 2.A.59) family.</text>
</comment>
<evidence type="ECO:0000256" key="5">
    <source>
        <dbReference type="ARBA" id="ARBA00022692"/>
    </source>
</evidence>
<dbReference type="RefSeq" id="WP_129970069.1">
    <property type="nucleotide sequence ID" value="NZ_JACCEW010000004.1"/>
</dbReference>
<comment type="subcellular location">
    <subcellularLocation>
        <location evidence="1">Cell membrane</location>
        <topology evidence="1">Multi-pass membrane protein</topology>
    </subcellularLocation>
</comment>
<dbReference type="GO" id="GO:0005886">
    <property type="term" value="C:plasma membrane"/>
    <property type="evidence" value="ECO:0007669"/>
    <property type="project" value="UniProtKB-SubCell"/>
</dbReference>
<evidence type="ECO:0000256" key="3">
    <source>
        <dbReference type="ARBA" id="ARBA00022448"/>
    </source>
</evidence>
<evidence type="ECO:0000256" key="8">
    <source>
        <dbReference type="SAM" id="Phobius"/>
    </source>
</evidence>
<dbReference type="PANTHER" id="PTHR43057">
    <property type="entry name" value="ARSENITE EFFLUX TRANSPORTER"/>
    <property type="match status" value="1"/>
</dbReference>
<feature type="transmembrane region" description="Helical" evidence="8">
    <location>
        <begin position="206"/>
        <end position="226"/>
    </location>
</feature>
<comment type="caution">
    <text evidence="9">The sequence shown here is derived from an EMBL/GenBank/DDBJ whole genome shotgun (WGS) entry which is preliminary data.</text>
</comment>
<dbReference type="InterPro" id="IPR002657">
    <property type="entry name" value="BilAc:Na_symport/Acr3"/>
</dbReference>
<feature type="transmembrane region" description="Helical" evidence="8">
    <location>
        <begin position="128"/>
        <end position="149"/>
    </location>
</feature>
<dbReference type="PANTHER" id="PTHR43057:SF1">
    <property type="entry name" value="ARSENICAL-RESISTANCE PROTEIN 3"/>
    <property type="match status" value="1"/>
</dbReference>
<dbReference type="InterPro" id="IPR038770">
    <property type="entry name" value="Na+/solute_symporter_sf"/>
</dbReference>
<dbReference type="OrthoDB" id="3254016at2"/>
<feature type="transmembrane region" description="Helical" evidence="8">
    <location>
        <begin position="100"/>
        <end position="121"/>
    </location>
</feature>
<dbReference type="Proteomes" id="UP000580517">
    <property type="component" value="Unassembled WGS sequence"/>
</dbReference>
<feature type="transmembrane region" description="Helical" evidence="8">
    <location>
        <begin position="266"/>
        <end position="288"/>
    </location>
</feature>
<evidence type="ECO:0000313" key="10">
    <source>
        <dbReference type="Proteomes" id="UP000580517"/>
    </source>
</evidence>
<accession>A0A853FI86</accession>
<dbReference type="InterPro" id="IPR004706">
    <property type="entry name" value="Arsenical-R_Acr3"/>
</dbReference>
<feature type="transmembrane region" description="Helical" evidence="8">
    <location>
        <begin position="232"/>
        <end position="254"/>
    </location>
</feature>
<dbReference type="GO" id="GO:0015104">
    <property type="term" value="F:antimonite transmembrane transporter activity"/>
    <property type="evidence" value="ECO:0007669"/>
    <property type="project" value="TreeGrafter"/>
</dbReference>
<evidence type="ECO:0000313" key="9">
    <source>
        <dbReference type="EMBL" id="NYT38141.1"/>
    </source>
</evidence>
<feature type="transmembrane region" description="Helical" evidence="8">
    <location>
        <begin position="69"/>
        <end position="88"/>
    </location>
</feature>
<gene>
    <name evidence="9" type="ORF">H0A68_14730</name>
</gene>
<evidence type="ECO:0000256" key="4">
    <source>
        <dbReference type="ARBA" id="ARBA00022475"/>
    </source>
</evidence>
<keyword evidence="5 8" id="KW-0812">Transmembrane</keyword>
<protein>
    <submittedName>
        <fullName evidence="9">Arsenic resistance protein</fullName>
    </submittedName>
</protein>
<evidence type="ECO:0000256" key="6">
    <source>
        <dbReference type="ARBA" id="ARBA00022989"/>
    </source>
</evidence>
<sequence>MLMRPAHLAQTGVSFLLLAAVFIGAAVGQVLPEAGRWLGGHIDATLLALIFLLFFGVRADAVVTAFRNLRFIGVALLVNFLLVPPIGYGISRLFLDMHPWMQIGLAIYFMSPCTDWFLGFTRLAGGNVALGAALIPLNMAAQLLLYPFYLQLVSHNVVHVDAAVISDTMLRWFMLPLLLAVVLSGLLSTLLGLDTLRRLQRYADKAVPLCLALLVLEIFGANVAVIQTHAMVFTRLLAAVFVFFAATYLLSEAVGRICRYSYPEHALLTMTVAARNAPLMLTVTMAALPGQPLIYAALVMGMLLEFPHLTVLTRLLLRARPR</sequence>
<dbReference type="AlphaFoldDB" id="A0A853FI86"/>
<evidence type="ECO:0000256" key="1">
    <source>
        <dbReference type="ARBA" id="ARBA00004651"/>
    </source>
</evidence>